<feature type="domain" description="THIF-type NAD/FAD binding fold" evidence="2">
    <location>
        <begin position="133"/>
        <end position="181"/>
    </location>
</feature>
<organism evidence="3 4">
    <name type="scientific">Kingdonia uniflora</name>
    <dbReference type="NCBI Taxonomy" id="39325"/>
    <lineage>
        <taxon>Eukaryota</taxon>
        <taxon>Viridiplantae</taxon>
        <taxon>Streptophyta</taxon>
        <taxon>Embryophyta</taxon>
        <taxon>Tracheophyta</taxon>
        <taxon>Spermatophyta</taxon>
        <taxon>Magnoliopsida</taxon>
        <taxon>Ranunculales</taxon>
        <taxon>Circaeasteraceae</taxon>
        <taxon>Kingdonia</taxon>
    </lineage>
</organism>
<reference evidence="3 4" key="1">
    <citation type="journal article" date="2020" name="IScience">
        <title>Genome Sequencing of the Endangered Kingdonia uniflora (Circaeasteraceae, Ranunculales) Reveals Potential Mechanisms of Evolutionary Specialization.</title>
        <authorList>
            <person name="Sun Y."/>
            <person name="Deng T."/>
            <person name="Zhang A."/>
            <person name="Moore M.J."/>
            <person name="Landis J.B."/>
            <person name="Lin N."/>
            <person name="Zhang H."/>
            <person name="Zhang X."/>
            <person name="Huang J."/>
            <person name="Zhang X."/>
            <person name="Sun H."/>
            <person name="Wang H."/>
        </authorList>
    </citation>
    <scope>NUCLEOTIDE SEQUENCE [LARGE SCALE GENOMIC DNA]</scope>
    <source>
        <strain evidence="3">TB1705</strain>
        <tissue evidence="3">Leaf</tissue>
    </source>
</reference>
<name>A0A7J7KZ01_9MAGN</name>
<comment type="caution">
    <text evidence="3">The sequence shown here is derived from an EMBL/GenBank/DDBJ whole genome shotgun (WGS) entry which is preliminary data.</text>
</comment>
<dbReference type="GO" id="GO:0042292">
    <property type="term" value="F:URM1 activating enzyme activity"/>
    <property type="evidence" value="ECO:0007669"/>
    <property type="project" value="TreeGrafter"/>
</dbReference>
<dbReference type="InterPro" id="IPR000594">
    <property type="entry name" value="ThiF_NAD_FAD-bd"/>
</dbReference>
<dbReference type="OrthoDB" id="10261062at2759"/>
<dbReference type="InterPro" id="IPR045886">
    <property type="entry name" value="ThiF/MoeB/HesA"/>
</dbReference>
<evidence type="ECO:0000313" key="4">
    <source>
        <dbReference type="Proteomes" id="UP000541444"/>
    </source>
</evidence>
<feature type="region of interest" description="Disordered" evidence="1">
    <location>
        <begin position="106"/>
        <end position="127"/>
    </location>
</feature>
<dbReference type="GO" id="GO:0016779">
    <property type="term" value="F:nucleotidyltransferase activity"/>
    <property type="evidence" value="ECO:0007669"/>
    <property type="project" value="TreeGrafter"/>
</dbReference>
<dbReference type="PANTHER" id="PTHR10953:SF102">
    <property type="entry name" value="ADENYLYLTRANSFERASE AND SULFURTRANSFERASE MOCS3"/>
    <property type="match status" value="1"/>
</dbReference>
<sequence>MSGTICSKCSKDKLVFGIPRKFSPDNLMGPRHIPIELSRFTNLKRILIARIHPMIGHQQGSFDFGELEQAILLQGLKFRDDEAKRTFLNTRPAATLEMFPSWPMRYQQTSKGSSKSGGEDQSTDSGSAQNIWQTNLLKSSILVIGAGGLGSPALLYLAACGVGCLGIVDHDVVELNNLHRQ</sequence>
<dbReference type="PANTHER" id="PTHR10953">
    <property type="entry name" value="UBIQUITIN-ACTIVATING ENZYME E1"/>
    <property type="match status" value="1"/>
</dbReference>
<dbReference type="EMBL" id="JACGCM010002784">
    <property type="protein sequence ID" value="KAF6135605.1"/>
    <property type="molecule type" value="Genomic_DNA"/>
</dbReference>
<protein>
    <recommendedName>
        <fullName evidence="2">THIF-type NAD/FAD binding fold domain-containing protein</fullName>
    </recommendedName>
</protein>
<evidence type="ECO:0000256" key="1">
    <source>
        <dbReference type="SAM" id="MobiDB-lite"/>
    </source>
</evidence>
<dbReference type="InterPro" id="IPR035985">
    <property type="entry name" value="Ubiquitin-activating_enz"/>
</dbReference>
<dbReference type="Proteomes" id="UP000541444">
    <property type="component" value="Unassembled WGS sequence"/>
</dbReference>
<accession>A0A7J7KZ01</accession>
<proteinExistence type="predicted"/>
<evidence type="ECO:0000313" key="3">
    <source>
        <dbReference type="EMBL" id="KAF6135605.1"/>
    </source>
</evidence>
<evidence type="ECO:0000259" key="2">
    <source>
        <dbReference type="Pfam" id="PF00899"/>
    </source>
</evidence>
<dbReference type="Gene3D" id="3.40.50.720">
    <property type="entry name" value="NAD(P)-binding Rossmann-like Domain"/>
    <property type="match status" value="1"/>
</dbReference>
<dbReference type="GO" id="GO:0005737">
    <property type="term" value="C:cytoplasm"/>
    <property type="evidence" value="ECO:0007669"/>
    <property type="project" value="TreeGrafter"/>
</dbReference>
<dbReference type="AlphaFoldDB" id="A0A7J7KZ01"/>
<dbReference type="GO" id="GO:0004792">
    <property type="term" value="F:thiosulfate-cyanide sulfurtransferase activity"/>
    <property type="evidence" value="ECO:0007669"/>
    <property type="project" value="TreeGrafter"/>
</dbReference>
<dbReference type="SUPFAM" id="SSF69572">
    <property type="entry name" value="Activating enzymes of the ubiquitin-like proteins"/>
    <property type="match status" value="1"/>
</dbReference>
<dbReference type="Pfam" id="PF00899">
    <property type="entry name" value="ThiF"/>
    <property type="match status" value="1"/>
</dbReference>
<keyword evidence="4" id="KW-1185">Reference proteome</keyword>
<gene>
    <name evidence="3" type="ORF">GIB67_015458</name>
</gene>